<evidence type="ECO:0000313" key="6">
    <source>
        <dbReference type="Proteomes" id="UP001165393"/>
    </source>
</evidence>
<sequence length="281" mass="32708">MHDVFHIHTDCKEHFISVKDVPRLRAEGLVLAGRSELKTHYEIARERPEYHTLLITLSGGGLLESEHAQIPITSDTLVLLPAGKPHYFHLNTEPQWKTCWVLLDDSPRWQFMHEKQSQIASLSDEAARVDLNLWLLSREMESSAPNNTIIDLLAQTQMTYLDQMLDRKQQLPRQQLKLLQLFDDVNNQLHLDWSVADLAERMFISPPQLYRLCQQYMGTSPMQHISRLRVQRACDLLRHSDLSIRQIAQSLGYDDGLSFSHRFKKQMGVSPKLWRHQQSLL</sequence>
<dbReference type="AlphaFoldDB" id="A0AA41W8H0"/>
<dbReference type="PANTHER" id="PTHR43280:SF2">
    <property type="entry name" value="HTH-TYPE TRANSCRIPTIONAL REGULATOR EXSA"/>
    <property type="match status" value="1"/>
</dbReference>
<accession>A0AA41W8H0</accession>
<dbReference type="SUPFAM" id="SSF51215">
    <property type="entry name" value="Regulatory protein AraC"/>
    <property type="match status" value="1"/>
</dbReference>
<dbReference type="Pfam" id="PF02311">
    <property type="entry name" value="AraC_binding"/>
    <property type="match status" value="1"/>
</dbReference>
<dbReference type="SUPFAM" id="SSF46689">
    <property type="entry name" value="Homeodomain-like"/>
    <property type="match status" value="1"/>
</dbReference>
<dbReference type="InterPro" id="IPR018060">
    <property type="entry name" value="HTH_AraC"/>
</dbReference>
<dbReference type="InterPro" id="IPR009057">
    <property type="entry name" value="Homeodomain-like_sf"/>
</dbReference>
<dbReference type="Proteomes" id="UP001165393">
    <property type="component" value="Unassembled WGS sequence"/>
</dbReference>
<evidence type="ECO:0000313" key="5">
    <source>
        <dbReference type="EMBL" id="MCM2680403.1"/>
    </source>
</evidence>
<feature type="domain" description="HTH araC/xylS-type" evidence="4">
    <location>
        <begin position="179"/>
        <end position="277"/>
    </location>
</feature>
<evidence type="ECO:0000256" key="3">
    <source>
        <dbReference type="ARBA" id="ARBA00023163"/>
    </source>
</evidence>
<comment type="caution">
    <text evidence="5">The sequence shown here is derived from an EMBL/GenBank/DDBJ whole genome shotgun (WGS) entry which is preliminary data.</text>
</comment>
<gene>
    <name evidence="5" type="ORF">NAF29_12070</name>
</gene>
<evidence type="ECO:0000259" key="4">
    <source>
        <dbReference type="PROSITE" id="PS01124"/>
    </source>
</evidence>
<protein>
    <submittedName>
        <fullName evidence="5">AraC family transcriptional regulator</fullName>
    </submittedName>
</protein>
<dbReference type="SMART" id="SM00342">
    <property type="entry name" value="HTH_ARAC"/>
    <property type="match status" value="1"/>
</dbReference>
<keyword evidence="1" id="KW-0805">Transcription regulation</keyword>
<organism evidence="5 6">
    <name type="scientific">Echinimonas agarilytica</name>
    <dbReference type="NCBI Taxonomy" id="1215918"/>
    <lineage>
        <taxon>Bacteria</taxon>
        <taxon>Pseudomonadati</taxon>
        <taxon>Pseudomonadota</taxon>
        <taxon>Gammaproteobacteria</taxon>
        <taxon>Alteromonadales</taxon>
        <taxon>Echinimonadaceae</taxon>
        <taxon>Echinimonas</taxon>
    </lineage>
</organism>
<dbReference type="PANTHER" id="PTHR43280">
    <property type="entry name" value="ARAC-FAMILY TRANSCRIPTIONAL REGULATOR"/>
    <property type="match status" value="1"/>
</dbReference>
<dbReference type="InterPro" id="IPR003313">
    <property type="entry name" value="AraC-bd"/>
</dbReference>
<dbReference type="InterPro" id="IPR018062">
    <property type="entry name" value="HTH_AraC-typ_CS"/>
</dbReference>
<keyword evidence="6" id="KW-1185">Reference proteome</keyword>
<proteinExistence type="predicted"/>
<keyword evidence="3" id="KW-0804">Transcription</keyword>
<evidence type="ECO:0000256" key="1">
    <source>
        <dbReference type="ARBA" id="ARBA00023015"/>
    </source>
</evidence>
<dbReference type="RefSeq" id="WP_251261837.1">
    <property type="nucleotide sequence ID" value="NZ_JAMQGP010000006.1"/>
</dbReference>
<dbReference type="InterPro" id="IPR037923">
    <property type="entry name" value="HTH-like"/>
</dbReference>
<dbReference type="Pfam" id="PF12833">
    <property type="entry name" value="HTH_18"/>
    <property type="match status" value="1"/>
</dbReference>
<reference evidence="5 6" key="1">
    <citation type="journal article" date="2013" name="Antonie Van Leeuwenhoek">
        <title>Echinimonas agarilytica gen. nov., sp. nov., a new gammaproteobacterium isolated from the sea urchin Strongylocentrotus intermedius.</title>
        <authorList>
            <person name="Nedashkovskaya O.I."/>
            <person name="Stenkova A.M."/>
            <person name="Zhukova N.V."/>
            <person name="Van Trappen S."/>
            <person name="Lee J.S."/>
            <person name="Kim S.B."/>
        </authorList>
    </citation>
    <scope>NUCLEOTIDE SEQUENCE [LARGE SCALE GENOMIC DNA]</scope>
    <source>
        <strain evidence="5 6">KMM 6351</strain>
    </source>
</reference>
<dbReference type="PROSITE" id="PS00041">
    <property type="entry name" value="HTH_ARAC_FAMILY_1"/>
    <property type="match status" value="1"/>
</dbReference>
<dbReference type="Gene3D" id="1.10.10.60">
    <property type="entry name" value="Homeodomain-like"/>
    <property type="match status" value="1"/>
</dbReference>
<dbReference type="GO" id="GO:0043565">
    <property type="term" value="F:sequence-specific DNA binding"/>
    <property type="evidence" value="ECO:0007669"/>
    <property type="project" value="InterPro"/>
</dbReference>
<dbReference type="EMBL" id="JAMQGP010000006">
    <property type="protein sequence ID" value="MCM2680403.1"/>
    <property type="molecule type" value="Genomic_DNA"/>
</dbReference>
<keyword evidence="2" id="KW-0238">DNA-binding</keyword>
<evidence type="ECO:0000256" key="2">
    <source>
        <dbReference type="ARBA" id="ARBA00023125"/>
    </source>
</evidence>
<name>A0AA41W8H0_9GAMM</name>
<dbReference type="GO" id="GO:0003700">
    <property type="term" value="F:DNA-binding transcription factor activity"/>
    <property type="evidence" value="ECO:0007669"/>
    <property type="project" value="InterPro"/>
</dbReference>
<dbReference type="PROSITE" id="PS01124">
    <property type="entry name" value="HTH_ARAC_FAMILY_2"/>
    <property type="match status" value="1"/>
</dbReference>
<dbReference type="Gene3D" id="2.60.120.280">
    <property type="entry name" value="Regulatory protein AraC"/>
    <property type="match status" value="1"/>
</dbReference>